<dbReference type="Pfam" id="PF00271">
    <property type="entry name" value="Helicase_C"/>
    <property type="match status" value="1"/>
</dbReference>
<evidence type="ECO:0000313" key="6">
    <source>
        <dbReference type="EMBL" id="MBO8427991.1"/>
    </source>
</evidence>
<dbReference type="AlphaFoldDB" id="A0A9D9DIR2"/>
<dbReference type="SMART" id="SM00490">
    <property type="entry name" value="HELICc"/>
    <property type="match status" value="1"/>
</dbReference>
<keyword evidence="2" id="KW-0067">ATP-binding</keyword>
<dbReference type="GO" id="GO:0016787">
    <property type="term" value="F:hydrolase activity"/>
    <property type="evidence" value="ECO:0007669"/>
    <property type="project" value="InterPro"/>
</dbReference>
<name>A0A9D9DIR2_9BACL</name>
<dbReference type="GO" id="GO:0006270">
    <property type="term" value="P:DNA replication initiation"/>
    <property type="evidence" value="ECO:0007669"/>
    <property type="project" value="TreeGrafter"/>
</dbReference>
<dbReference type="GO" id="GO:0043138">
    <property type="term" value="F:3'-5' DNA helicase activity"/>
    <property type="evidence" value="ECO:0007669"/>
    <property type="project" value="TreeGrafter"/>
</dbReference>
<dbReference type="Pfam" id="PF04851">
    <property type="entry name" value="ResIII"/>
    <property type="match status" value="1"/>
</dbReference>
<evidence type="ECO:0000259" key="5">
    <source>
        <dbReference type="PROSITE" id="PS51194"/>
    </source>
</evidence>
<keyword evidence="6" id="KW-0347">Helicase</keyword>
<dbReference type="GO" id="GO:0003677">
    <property type="term" value="F:DNA binding"/>
    <property type="evidence" value="ECO:0007669"/>
    <property type="project" value="UniProtKB-KW"/>
</dbReference>
<evidence type="ECO:0000313" key="7">
    <source>
        <dbReference type="Proteomes" id="UP000823613"/>
    </source>
</evidence>
<protein>
    <submittedName>
        <fullName evidence="6">DEAD/DEAH box helicase family protein</fullName>
    </submittedName>
</protein>
<feature type="domain" description="Helicase C-terminal" evidence="5">
    <location>
        <begin position="246"/>
        <end position="385"/>
    </location>
</feature>
<evidence type="ECO:0000256" key="2">
    <source>
        <dbReference type="ARBA" id="ARBA00022840"/>
    </source>
</evidence>
<gene>
    <name evidence="6" type="ORF">IAC58_05575</name>
</gene>
<keyword evidence="1" id="KW-0547">Nucleotide-binding</keyword>
<dbReference type="PANTHER" id="PTHR30580:SF1">
    <property type="entry name" value="COMF OPERON PROTEIN 1"/>
    <property type="match status" value="1"/>
</dbReference>
<reference evidence="6" key="1">
    <citation type="submission" date="2020-10" db="EMBL/GenBank/DDBJ databases">
        <authorList>
            <person name="Gilroy R."/>
        </authorList>
    </citation>
    <scope>NUCLEOTIDE SEQUENCE</scope>
    <source>
        <strain evidence="6">11159</strain>
    </source>
</reference>
<dbReference type="Gene3D" id="3.40.50.300">
    <property type="entry name" value="P-loop containing nucleotide triphosphate hydrolases"/>
    <property type="match status" value="2"/>
</dbReference>
<dbReference type="GO" id="GO:0006302">
    <property type="term" value="P:double-strand break repair"/>
    <property type="evidence" value="ECO:0007669"/>
    <property type="project" value="TreeGrafter"/>
</dbReference>
<dbReference type="Proteomes" id="UP000823613">
    <property type="component" value="Unassembled WGS sequence"/>
</dbReference>
<dbReference type="InterPro" id="IPR001650">
    <property type="entry name" value="Helicase_C-like"/>
</dbReference>
<dbReference type="GO" id="GO:0005524">
    <property type="term" value="F:ATP binding"/>
    <property type="evidence" value="ECO:0007669"/>
    <property type="project" value="UniProtKB-KW"/>
</dbReference>
<dbReference type="SUPFAM" id="SSF52540">
    <property type="entry name" value="P-loop containing nucleoside triphosphate hydrolases"/>
    <property type="match status" value="1"/>
</dbReference>
<evidence type="ECO:0000256" key="3">
    <source>
        <dbReference type="ARBA" id="ARBA00023125"/>
    </source>
</evidence>
<dbReference type="InterPro" id="IPR027417">
    <property type="entry name" value="P-loop_NTPase"/>
</dbReference>
<keyword evidence="3" id="KW-0238">DNA-binding</keyword>
<keyword evidence="6" id="KW-0378">Hydrolase</keyword>
<reference evidence="6" key="2">
    <citation type="journal article" date="2021" name="PeerJ">
        <title>Extensive microbial diversity within the chicken gut microbiome revealed by metagenomics and culture.</title>
        <authorList>
            <person name="Gilroy R."/>
            <person name="Ravi A."/>
            <person name="Getino M."/>
            <person name="Pursley I."/>
            <person name="Horton D.L."/>
            <person name="Alikhan N.F."/>
            <person name="Baker D."/>
            <person name="Gharbi K."/>
            <person name="Hall N."/>
            <person name="Watson M."/>
            <person name="Adriaenssens E.M."/>
            <person name="Foster-Nyarko E."/>
            <person name="Jarju S."/>
            <person name="Secka A."/>
            <person name="Antonio M."/>
            <person name="Oren A."/>
            <person name="Chaudhuri R.R."/>
            <person name="La Ragione R."/>
            <person name="Hildebrand F."/>
            <person name="Pallen M.J."/>
        </authorList>
    </citation>
    <scope>NUCLEOTIDE SEQUENCE</scope>
    <source>
        <strain evidence="6">11159</strain>
    </source>
</reference>
<dbReference type="PROSITE" id="PS51194">
    <property type="entry name" value="HELICASE_CTER"/>
    <property type="match status" value="1"/>
</dbReference>
<accession>A0A9D9DIR2</accession>
<dbReference type="GO" id="GO:0006310">
    <property type="term" value="P:DNA recombination"/>
    <property type="evidence" value="ECO:0007669"/>
    <property type="project" value="TreeGrafter"/>
</dbReference>
<dbReference type="SMART" id="SM00487">
    <property type="entry name" value="DEXDc"/>
    <property type="match status" value="1"/>
</dbReference>
<evidence type="ECO:0000256" key="1">
    <source>
        <dbReference type="ARBA" id="ARBA00022741"/>
    </source>
</evidence>
<proteinExistence type="predicted"/>
<dbReference type="EMBL" id="JADIMY010000114">
    <property type="protein sequence ID" value="MBO8427991.1"/>
    <property type="molecule type" value="Genomic_DNA"/>
</dbReference>
<dbReference type="PANTHER" id="PTHR30580">
    <property type="entry name" value="PRIMOSOMAL PROTEIN N"/>
    <property type="match status" value="1"/>
</dbReference>
<dbReference type="PROSITE" id="PS51192">
    <property type="entry name" value="HELICASE_ATP_BIND_1"/>
    <property type="match status" value="1"/>
</dbReference>
<evidence type="ECO:0000259" key="4">
    <source>
        <dbReference type="PROSITE" id="PS51192"/>
    </source>
</evidence>
<comment type="caution">
    <text evidence="6">The sequence shown here is derived from an EMBL/GenBank/DDBJ whole genome shotgun (WGS) entry which is preliminary data.</text>
</comment>
<sequence length="385" mass="44361">MSYICPVCKNKDPRYIGYINDLPYCRKCISFIGKSASDSLTISNDIKLDIKYSLTVEQERIAKEVLDNFINSYDQLIYAVCGAGKTELVFKVIDYALKHKMKVGFAVPRKDVVIELSRRFQASFKNSIVTPVYGGNNSLIEGDIICLTTHQLYRYENFFDLLILDEIDAFPYKDNDVLYEMFKRSVKGHYVLMSATPSEKIINEFKKFKDKKILTLFTRYHMKEIPVPKIKIFIGMISKLIYIVYKLNKFIKENKPTLIFVPTIYDSKNLYNLIKNLAKTGYFVNSKSEERKEIIDKFRNGEFKYLVTTAVLERGVTLKNLQVIIYKADSEIYDDASLVQISGRVGRVVGATSGEVIYLSDKKTKAMVKAIEITNEANRHLQKLL</sequence>
<dbReference type="InterPro" id="IPR006935">
    <property type="entry name" value="Helicase/UvrB_N"/>
</dbReference>
<dbReference type="InterPro" id="IPR014001">
    <property type="entry name" value="Helicase_ATP-bd"/>
</dbReference>
<organism evidence="6 7">
    <name type="scientific">Candidatus Onthovivens merdipullorum</name>
    <dbReference type="NCBI Taxonomy" id="2840889"/>
    <lineage>
        <taxon>Bacteria</taxon>
        <taxon>Bacillati</taxon>
        <taxon>Bacillota</taxon>
        <taxon>Bacilli</taxon>
        <taxon>Bacillales</taxon>
        <taxon>Candidatus Onthovivens</taxon>
    </lineage>
</organism>
<feature type="domain" description="Helicase ATP-binding" evidence="4">
    <location>
        <begin position="66"/>
        <end position="215"/>
    </location>
</feature>